<keyword evidence="3" id="KW-1185">Reference proteome</keyword>
<reference evidence="2" key="1">
    <citation type="journal article" date="2019" name="Environ. Microbiol.">
        <title>Fungal ecological strategies reflected in gene transcription - a case study of two litter decomposers.</title>
        <authorList>
            <person name="Barbi F."/>
            <person name="Kohler A."/>
            <person name="Barry K."/>
            <person name="Baskaran P."/>
            <person name="Daum C."/>
            <person name="Fauchery L."/>
            <person name="Ihrmark K."/>
            <person name="Kuo A."/>
            <person name="LaButti K."/>
            <person name="Lipzen A."/>
            <person name="Morin E."/>
            <person name="Grigoriev I.V."/>
            <person name="Henrissat B."/>
            <person name="Lindahl B."/>
            <person name="Martin F."/>
        </authorList>
    </citation>
    <scope>NUCLEOTIDE SEQUENCE</scope>
    <source>
        <strain evidence="2">JB14</strain>
    </source>
</reference>
<dbReference type="OrthoDB" id="3265098at2759"/>
<protein>
    <submittedName>
        <fullName evidence="2">Uncharacterized protein</fullName>
    </submittedName>
</protein>
<dbReference type="EMBL" id="ML769542">
    <property type="protein sequence ID" value="KAE9394846.1"/>
    <property type="molecule type" value="Genomic_DNA"/>
</dbReference>
<sequence length="217" mass="22544">MGLPLRASALANILLSAFLHAFAAPATEMPLSTVALIGPASSDIIAGSTIHVGLLFEDSPYIGLYEGVGISVIYPNGTSSSVGEETTFLQTVNRSVPLPQDCNNKHPFGISAVNIKVGTCTVQYNASYWLSSDPSQANASYCGPPPFSRQYWLLNSTFAASQNSGNVTNASDISVVATFPSSPTEEVILASVAGSRYSSGGPLDVLGLVGWALVNAL</sequence>
<gene>
    <name evidence="2" type="ORF">BT96DRAFT_942869</name>
</gene>
<dbReference type="AlphaFoldDB" id="A0A6A4HAM9"/>
<organism evidence="2 3">
    <name type="scientific">Gymnopus androsaceus JB14</name>
    <dbReference type="NCBI Taxonomy" id="1447944"/>
    <lineage>
        <taxon>Eukaryota</taxon>
        <taxon>Fungi</taxon>
        <taxon>Dikarya</taxon>
        <taxon>Basidiomycota</taxon>
        <taxon>Agaricomycotina</taxon>
        <taxon>Agaricomycetes</taxon>
        <taxon>Agaricomycetidae</taxon>
        <taxon>Agaricales</taxon>
        <taxon>Marasmiineae</taxon>
        <taxon>Omphalotaceae</taxon>
        <taxon>Gymnopus</taxon>
    </lineage>
</organism>
<name>A0A6A4HAM9_9AGAR</name>
<evidence type="ECO:0000313" key="2">
    <source>
        <dbReference type="EMBL" id="KAE9394846.1"/>
    </source>
</evidence>
<accession>A0A6A4HAM9</accession>
<feature type="chain" id="PRO_5025593668" evidence="1">
    <location>
        <begin position="24"/>
        <end position="217"/>
    </location>
</feature>
<dbReference type="Proteomes" id="UP000799118">
    <property type="component" value="Unassembled WGS sequence"/>
</dbReference>
<keyword evidence="1" id="KW-0732">Signal</keyword>
<evidence type="ECO:0000256" key="1">
    <source>
        <dbReference type="SAM" id="SignalP"/>
    </source>
</evidence>
<proteinExistence type="predicted"/>
<feature type="signal peptide" evidence="1">
    <location>
        <begin position="1"/>
        <end position="23"/>
    </location>
</feature>
<evidence type="ECO:0000313" key="3">
    <source>
        <dbReference type="Proteomes" id="UP000799118"/>
    </source>
</evidence>